<dbReference type="EMBL" id="LR134533">
    <property type="protein sequence ID" value="VEJ49324.1"/>
    <property type="molecule type" value="Genomic_DNA"/>
</dbReference>
<evidence type="ECO:0000313" key="2">
    <source>
        <dbReference type="Proteomes" id="UP000272771"/>
    </source>
</evidence>
<reference evidence="1 2" key="1">
    <citation type="submission" date="2018-12" db="EMBL/GenBank/DDBJ databases">
        <authorList>
            <consortium name="Pathogen Informatics"/>
        </authorList>
    </citation>
    <scope>NUCLEOTIDE SEQUENCE [LARGE SCALE GENOMIC DNA]</scope>
    <source>
        <strain evidence="1 2">NCTC12742</strain>
    </source>
</reference>
<sequence length="178" mass="19839">MSDIARFRGEIQFQHTAARRRLSLTMRDTEVLDQVSTHSRPKAAVDCGQSASAVGRSFNTQPPEGGCEATGTYYEALAVSTHSRPKAAVQQRATEKAKQHVSTHSRPKAAVLITNADYFYDFVSTHSRPKAAVNRLLSHFRRPKPCFNTQPPEGGCLSNNTFSVYDDMFQHTAARRRL</sequence>
<keyword evidence="2" id="KW-1185">Reference proteome</keyword>
<accession>A0A448VHV2</accession>
<evidence type="ECO:0000313" key="1">
    <source>
        <dbReference type="EMBL" id="VEJ49324.1"/>
    </source>
</evidence>
<name>A0A448VHV2_9NEIS</name>
<dbReference type="AlphaFoldDB" id="A0A448VHV2"/>
<gene>
    <name evidence="1" type="ORF">NCTC12742_00142</name>
</gene>
<organism evidence="1 2">
    <name type="scientific">Neisseria weaveri</name>
    <dbReference type="NCBI Taxonomy" id="28091"/>
    <lineage>
        <taxon>Bacteria</taxon>
        <taxon>Pseudomonadati</taxon>
        <taxon>Pseudomonadota</taxon>
        <taxon>Betaproteobacteria</taxon>
        <taxon>Neisseriales</taxon>
        <taxon>Neisseriaceae</taxon>
        <taxon>Neisseria</taxon>
    </lineage>
</organism>
<proteinExistence type="predicted"/>
<protein>
    <submittedName>
        <fullName evidence="1">Uncharacterized protein</fullName>
    </submittedName>
</protein>
<dbReference type="Proteomes" id="UP000272771">
    <property type="component" value="Chromosome"/>
</dbReference>